<dbReference type="InterPro" id="IPR010651">
    <property type="entry name" value="Sugar_transport"/>
</dbReference>
<comment type="similarity">
    <text evidence="2">Belongs to the GRP transporter (TC 2.A.7.5) family.</text>
</comment>
<sequence length="274" mass="30214">MPILAKNIGGKPEDQLLGTTLAALVFSFMFSSYSNTNINFNSLIFTVGFLSGAFWSIGQLLQFIALKGESVSQVMPLSNGTQIIFVTLGGGILLNEWHSLISFMVSIIGIISILIGTKLFSSPREGPNKTENSKTAPLKVMIIILISSFSLCLYIIFPKFFQIKNESLILPQAVGMFVTTLIISNLRKVKFNKMLVSKNILTGVAWSIANFSLFRLGESVSISFAFLLSQLAVFISVILNNIIAYTNGKRSDNKKIVFGMVFFLFGILLFSIYK</sequence>
<comment type="subcellular location">
    <subcellularLocation>
        <location evidence="1">Cell membrane</location>
        <topology evidence="1">Multi-pass membrane protein</topology>
    </subcellularLocation>
</comment>
<feature type="transmembrane region" description="Helical" evidence="8">
    <location>
        <begin position="169"/>
        <end position="187"/>
    </location>
</feature>
<evidence type="ECO:0000256" key="6">
    <source>
        <dbReference type="ARBA" id="ARBA00022989"/>
    </source>
</evidence>
<proteinExistence type="inferred from homology"/>
<dbReference type="CDD" id="cd23110">
    <property type="entry name" value="GRP"/>
    <property type="match status" value="1"/>
</dbReference>
<accession>A0A679I952</accession>
<dbReference type="Proteomes" id="UP000502998">
    <property type="component" value="Chromosome"/>
</dbReference>
<dbReference type="RefSeq" id="WP_232061248.1">
    <property type="nucleotide sequence ID" value="NZ_AP022822.1"/>
</dbReference>
<feature type="transmembrane region" description="Helical" evidence="8">
    <location>
        <begin position="199"/>
        <end position="216"/>
    </location>
</feature>
<evidence type="ECO:0000256" key="7">
    <source>
        <dbReference type="ARBA" id="ARBA00023136"/>
    </source>
</evidence>
<dbReference type="InterPro" id="IPR037185">
    <property type="entry name" value="EmrE-like"/>
</dbReference>
<organism evidence="9 10">
    <name type="scientific">Enterococcus saigonensis</name>
    <dbReference type="NCBI Taxonomy" id="1805431"/>
    <lineage>
        <taxon>Bacteria</taxon>
        <taxon>Bacillati</taxon>
        <taxon>Bacillota</taxon>
        <taxon>Bacilli</taxon>
        <taxon>Lactobacillales</taxon>
        <taxon>Enterococcaceae</taxon>
        <taxon>Enterococcus</taxon>
    </lineage>
</organism>
<evidence type="ECO:0000313" key="10">
    <source>
        <dbReference type="Proteomes" id="UP000502998"/>
    </source>
</evidence>
<keyword evidence="4" id="KW-0762">Sugar transport</keyword>
<feature type="transmembrane region" description="Helical" evidence="8">
    <location>
        <begin position="40"/>
        <end position="65"/>
    </location>
</feature>
<keyword evidence="5 8" id="KW-0812">Transmembrane</keyword>
<evidence type="ECO:0000256" key="1">
    <source>
        <dbReference type="ARBA" id="ARBA00004651"/>
    </source>
</evidence>
<keyword evidence="10" id="KW-1185">Reference proteome</keyword>
<keyword evidence="3" id="KW-0813">Transport</keyword>
<evidence type="ECO:0000256" key="4">
    <source>
        <dbReference type="ARBA" id="ARBA00022597"/>
    </source>
</evidence>
<feature type="transmembrane region" description="Helical" evidence="8">
    <location>
        <begin position="100"/>
        <end position="120"/>
    </location>
</feature>
<dbReference type="EMBL" id="AP022822">
    <property type="protein sequence ID" value="BCA84853.1"/>
    <property type="molecule type" value="Genomic_DNA"/>
</dbReference>
<dbReference type="Pfam" id="PF06800">
    <property type="entry name" value="Sugar_transport"/>
    <property type="match status" value="1"/>
</dbReference>
<keyword evidence="7 8" id="KW-0472">Membrane</keyword>
<name>A0A679I952_9ENTE</name>
<feature type="transmembrane region" description="Helical" evidence="8">
    <location>
        <begin position="222"/>
        <end position="244"/>
    </location>
</feature>
<evidence type="ECO:0000256" key="8">
    <source>
        <dbReference type="SAM" id="Phobius"/>
    </source>
</evidence>
<dbReference type="SUPFAM" id="SSF103481">
    <property type="entry name" value="Multidrug resistance efflux transporter EmrE"/>
    <property type="match status" value="1"/>
</dbReference>
<protein>
    <submittedName>
        <fullName evidence="9">Putative sugar uptake protein</fullName>
    </submittedName>
</protein>
<gene>
    <name evidence="9" type="ORF">EsVE80_03760</name>
</gene>
<feature type="transmembrane region" description="Helical" evidence="8">
    <location>
        <begin position="140"/>
        <end position="157"/>
    </location>
</feature>
<dbReference type="GO" id="GO:0005886">
    <property type="term" value="C:plasma membrane"/>
    <property type="evidence" value="ECO:0007669"/>
    <property type="project" value="UniProtKB-SubCell"/>
</dbReference>
<dbReference type="AlphaFoldDB" id="A0A679I952"/>
<evidence type="ECO:0000256" key="3">
    <source>
        <dbReference type="ARBA" id="ARBA00022448"/>
    </source>
</evidence>
<dbReference type="GO" id="GO:0015144">
    <property type="term" value="F:carbohydrate transmembrane transporter activity"/>
    <property type="evidence" value="ECO:0007669"/>
    <property type="project" value="InterPro"/>
</dbReference>
<reference evidence="9 10" key="1">
    <citation type="submission" date="2020-02" db="EMBL/GenBank/DDBJ databases">
        <title>Characterization of vanA genotype vancomycin-resistant Enterococcus saigonensis VE80.</title>
        <authorList>
            <person name="Harada T."/>
            <person name="Motooka D."/>
            <person name="Nakamura S."/>
            <person name="Yamamoto Y."/>
            <person name="Kawahara R."/>
            <person name="Kawatsu K."/>
        </authorList>
    </citation>
    <scope>NUCLEOTIDE SEQUENCE [LARGE SCALE GENOMIC DNA]</scope>
    <source>
        <strain evidence="9 10">VE80</strain>
    </source>
</reference>
<keyword evidence="6 8" id="KW-1133">Transmembrane helix</keyword>
<evidence type="ECO:0000256" key="5">
    <source>
        <dbReference type="ARBA" id="ARBA00022692"/>
    </source>
</evidence>
<evidence type="ECO:0000256" key="2">
    <source>
        <dbReference type="ARBA" id="ARBA00006117"/>
    </source>
</evidence>
<evidence type="ECO:0000313" key="9">
    <source>
        <dbReference type="EMBL" id="BCA84853.1"/>
    </source>
</evidence>
<feature type="transmembrane region" description="Helical" evidence="8">
    <location>
        <begin position="256"/>
        <end position="273"/>
    </location>
</feature>
<dbReference type="KEGG" id="esg:EsVE80_03760"/>
<feature type="transmembrane region" description="Helical" evidence="8">
    <location>
        <begin position="16"/>
        <end position="34"/>
    </location>
</feature>